<gene>
    <name evidence="3" type="ORF">DD237_004145</name>
</gene>
<evidence type="ECO:0000313" key="4">
    <source>
        <dbReference type="Proteomes" id="UP000286097"/>
    </source>
</evidence>
<evidence type="ECO:0000313" key="3">
    <source>
        <dbReference type="EMBL" id="RQM12609.1"/>
    </source>
</evidence>
<keyword evidence="1" id="KW-0812">Transmembrane</keyword>
<proteinExistence type="predicted"/>
<evidence type="ECO:0000256" key="1">
    <source>
        <dbReference type="SAM" id="Phobius"/>
    </source>
</evidence>
<dbReference type="VEuPathDB" id="FungiDB:DD237_004145"/>
<keyword evidence="1" id="KW-0472">Membrane</keyword>
<evidence type="ECO:0008006" key="5">
    <source>
        <dbReference type="Google" id="ProtNLM"/>
    </source>
</evidence>
<keyword evidence="2" id="KW-0732">Signal</keyword>
<evidence type="ECO:0000256" key="2">
    <source>
        <dbReference type="SAM" id="SignalP"/>
    </source>
</evidence>
<dbReference type="Proteomes" id="UP000286097">
    <property type="component" value="Unassembled WGS sequence"/>
</dbReference>
<protein>
    <recommendedName>
        <fullName evidence="5">RxLR effector protein</fullName>
    </recommendedName>
</protein>
<name>A0A425C6I1_9STRA</name>
<feature type="signal peptide" evidence="2">
    <location>
        <begin position="1"/>
        <end position="18"/>
    </location>
</feature>
<accession>A0A425C6I1</accession>
<dbReference type="EMBL" id="QKXF01000320">
    <property type="protein sequence ID" value="RQM12609.1"/>
    <property type="molecule type" value="Genomic_DNA"/>
</dbReference>
<feature type="transmembrane region" description="Helical" evidence="1">
    <location>
        <begin position="152"/>
        <end position="174"/>
    </location>
</feature>
<organism evidence="3 4">
    <name type="scientific">Peronospora effusa</name>
    <dbReference type="NCBI Taxonomy" id="542832"/>
    <lineage>
        <taxon>Eukaryota</taxon>
        <taxon>Sar</taxon>
        <taxon>Stramenopiles</taxon>
        <taxon>Oomycota</taxon>
        <taxon>Peronosporomycetes</taxon>
        <taxon>Peronosporales</taxon>
        <taxon>Peronosporaceae</taxon>
        <taxon>Peronospora</taxon>
    </lineage>
</organism>
<keyword evidence="1" id="KW-1133">Transmembrane helix</keyword>
<sequence>MRFNVLVALFMATFVASGGSFITAETDALEDNIYNSNEVARRLRGDNEVQEERNGLTEAAKKEISGLGNVLKDEKAYYGQQSPEMLEYFEQLDKAQLVQNFHTEFGPKGVDRLAKKGVTVEGIVERDPAMMKKLMQLAIKGAKGKTRWFWKILQYVLMTFGVIGVLVVLVRWALKPPPNTTRDSTAKSGKTTTAST</sequence>
<feature type="chain" id="PRO_5019434952" description="RxLR effector protein" evidence="2">
    <location>
        <begin position="19"/>
        <end position="196"/>
    </location>
</feature>
<reference evidence="3 4" key="1">
    <citation type="submission" date="2018-06" db="EMBL/GenBank/DDBJ databases">
        <title>Comparative genomics of downy mildews reveals potential adaptations to biotrophy.</title>
        <authorList>
            <person name="Fletcher K."/>
            <person name="Klosterman S.J."/>
            <person name="Derevnina L."/>
            <person name="Martin F."/>
            <person name="Koike S."/>
            <person name="Reyes Chin-Wo S."/>
            <person name="Mou B."/>
            <person name="Michelmore R."/>
        </authorList>
    </citation>
    <scope>NUCLEOTIDE SEQUENCE [LARGE SCALE GENOMIC DNA]</scope>
    <source>
        <strain evidence="3 4">R13</strain>
    </source>
</reference>
<dbReference type="AlphaFoldDB" id="A0A425C6I1"/>
<comment type="caution">
    <text evidence="3">The sequence shown here is derived from an EMBL/GenBank/DDBJ whole genome shotgun (WGS) entry which is preliminary data.</text>
</comment>